<evidence type="ECO:0000256" key="2">
    <source>
        <dbReference type="ARBA" id="ARBA00022999"/>
    </source>
</evidence>
<dbReference type="AlphaFoldDB" id="A0A210Q2N1"/>
<dbReference type="PANTHER" id="PTHR46037">
    <property type="entry name" value="PROTEIN ENHANCER OF SEVENLESS 2B"/>
    <property type="match status" value="1"/>
</dbReference>
<accession>A0A210Q2N1</accession>
<feature type="region of interest" description="Disordered" evidence="4">
    <location>
        <begin position="399"/>
        <end position="431"/>
    </location>
</feature>
<sequence length="594" mass="66385">MAFLCPSRVGRKTKVRTPKKKDKPFVDLPGRITGSDSIDTLQRVGLEKDSGLSPKSKVRVITDFQPCVDEEVAVKRGDEVYLLYKENDWAYVIKRNGEEGFIPYLYCTRLFGPESISSDISNRTAAHCDFSYQESDSFSTDEWALVSPKQDSEPKQNDPTTQRGIITREEMIRILQPPPPVTEENNKPDVRPFRKTSHGQFIALFDFSALDENDTNVERAELVDVLNIEDPDWSWIRRYDGCEGFVPKSYICPVEPLKAIEKAANGGHSRQSSTTGRMSASSSTSGLGPAPKIHQRTSNNMRTGHPYRSQPVLNVTANAKWSSKITNVNLSETYVSSDAVNSNRGTTSYQQGTLSNVMANAGYSFSDSTSTLPPPTTHVISISPPTRSISQLLTQNVQRETSLPSTFKPQRKQSATDSDFDDPACASSLPGTPIARAEASHHSQTDAMKYDQQVKVSKRFGPVSPRPVTNTYMSNSPNQSTDKKITQNSHLNAAPKPIDSKKDSIYANVPFLPKQADEDRERYFAVDDKVNECVLLYDYTARSQDDLTVRRGDSVYDDGRSRGNAHWVWVFSPRTKAYGYVPRQYIKQVVQTSL</sequence>
<feature type="region of interest" description="Disordered" evidence="4">
    <location>
        <begin position="263"/>
        <end position="308"/>
    </location>
</feature>
<feature type="region of interest" description="Disordered" evidence="4">
    <location>
        <begin position="1"/>
        <end position="21"/>
    </location>
</feature>
<feature type="domain" description="SH3" evidence="5">
    <location>
        <begin position="528"/>
        <end position="591"/>
    </location>
</feature>
<dbReference type="Pfam" id="PF00018">
    <property type="entry name" value="SH3_1"/>
    <property type="match status" value="1"/>
</dbReference>
<evidence type="ECO:0000313" key="6">
    <source>
        <dbReference type="EMBL" id="OWF42996.1"/>
    </source>
</evidence>
<protein>
    <submittedName>
        <fullName evidence="6">GRB2-related adapter protein</fullName>
    </submittedName>
</protein>
<evidence type="ECO:0000313" key="7">
    <source>
        <dbReference type="Proteomes" id="UP000242188"/>
    </source>
</evidence>
<feature type="compositionally biased region" description="Polar residues" evidence="4">
    <location>
        <begin position="399"/>
        <end position="417"/>
    </location>
</feature>
<keyword evidence="1 3" id="KW-0728">SH3 domain</keyword>
<evidence type="ECO:0000256" key="3">
    <source>
        <dbReference type="PROSITE-ProRule" id="PRU00192"/>
    </source>
</evidence>
<dbReference type="OrthoDB" id="9991832at2759"/>
<feature type="compositionally biased region" description="Polar residues" evidence="4">
    <location>
        <begin position="467"/>
        <end position="484"/>
    </location>
</feature>
<dbReference type="InterPro" id="IPR001452">
    <property type="entry name" value="SH3_domain"/>
</dbReference>
<keyword evidence="7" id="KW-1185">Reference proteome</keyword>
<organism evidence="6 7">
    <name type="scientific">Mizuhopecten yessoensis</name>
    <name type="common">Japanese scallop</name>
    <name type="synonym">Patinopecten yessoensis</name>
    <dbReference type="NCBI Taxonomy" id="6573"/>
    <lineage>
        <taxon>Eukaryota</taxon>
        <taxon>Metazoa</taxon>
        <taxon>Spiralia</taxon>
        <taxon>Lophotrochozoa</taxon>
        <taxon>Mollusca</taxon>
        <taxon>Bivalvia</taxon>
        <taxon>Autobranchia</taxon>
        <taxon>Pteriomorphia</taxon>
        <taxon>Pectinida</taxon>
        <taxon>Pectinoidea</taxon>
        <taxon>Pectinidae</taxon>
        <taxon>Mizuhopecten</taxon>
    </lineage>
</organism>
<dbReference type="PROSITE" id="PS50002">
    <property type="entry name" value="SH3"/>
    <property type="match status" value="3"/>
</dbReference>
<feature type="region of interest" description="Disordered" evidence="4">
    <location>
        <begin position="460"/>
        <end position="484"/>
    </location>
</feature>
<evidence type="ECO:0000259" key="5">
    <source>
        <dbReference type="PROSITE" id="PS50002"/>
    </source>
</evidence>
<feature type="domain" description="SH3" evidence="5">
    <location>
        <begin position="53"/>
        <end position="112"/>
    </location>
</feature>
<evidence type="ECO:0000256" key="1">
    <source>
        <dbReference type="ARBA" id="ARBA00022443"/>
    </source>
</evidence>
<feature type="compositionally biased region" description="Low complexity" evidence="4">
    <location>
        <begin position="272"/>
        <end position="288"/>
    </location>
</feature>
<comment type="caution">
    <text evidence="6">The sequence shown here is derived from an EMBL/GenBank/DDBJ whole genome shotgun (WGS) entry which is preliminary data.</text>
</comment>
<feature type="region of interest" description="Disordered" evidence="4">
    <location>
        <begin position="145"/>
        <end position="165"/>
    </location>
</feature>
<dbReference type="InterPro" id="IPR036028">
    <property type="entry name" value="SH3-like_dom_sf"/>
</dbReference>
<dbReference type="Proteomes" id="UP000242188">
    <property type="component" value="Unassembled WGS sequence"/>
</dbReference>
<dbReference type="SUPFAM" id="SSF50044">
    <property type="entry name" value="SH3-domain"/>
    <property type="match status" value="3"/>
</dbReference>
<dbReference type="InterPro" id="IPR043539">
    <property type="entry name" value="Grb2-like"/>
</dbReference>
<keyword evidence="2" id="KW-0727">SH2 domain</keyword>
<feature type="domain" description="SH3" evidence="5">
    <location>
        <begin position="196"/>
        <end position="256"/>
    </location>
</feature>
<name>A0A210Q2N1_MIZYE</name>
<dbReference type="SMART" id="SM00326">
    <property type="entry name" value="SH3"/>
    <property type="match status" value="3"/>
</dbReference>
<dbReference type="Gene3D" id="2.30.30.40">
    <property type="entry name" value="SH3 Domains"/>
    <property type="match status" value="3"/>
</dbReference>
<evidence type="ECO:0000256" key="4">
    <source>
        <dbReference type="SAM" id="MobiDB-lite"/>
    </source>
</evidence>
<dbReference type="STRING" id="6573.A0A210Q2N1"/>
<dbReference type="EMBL" id="NEDP02005182">
    <property type="protein sequence ID" value="OWF42996.1"/>
    <property type="molecule type" value="Genomic_DNA"/>
</dbReference>
<reference evidence="6 7" key="1">
    <citation type="journal article" date="2017" name="Nat. Ecol. Evol.">
        <title>Scallop genome provides insights into evolution of bilaterian karyotype and development.</title>
        <authorList>
            <person name="Wang S."/>
            <person name="Zhang J."/>
            <person name="Jiao W."/>
            <person name="Li J."/>
            <person name="Xun X."/>
            <person name="Sun Y."/>
            <person name="Guo X."/>
            <person name="Huan P."/>
            <person name="Dong B."/>
            <person name="Zhang L."/>
            <person name="Hu X."/>
            <person name="Sun X."/>
            <person name="Wang J."/>
            <person name="Zhao C."/>
            <person name="Wang Y."/>
            <person name="Wang D."/>
            <person name="Huang X."/>
            <person name="Wang R."/>
            <person name="Lv J."/>
            <person name="Li Y."/>
            <person name="Zhang Z."/>
            <person name="Liu B."/>
            <person name="Lu W."/>
            <person name="Hui Y."/>
            <person name="Liang J."/>
            <person name="Zhou Z."/>
            <person name="Hou R."/>
            <person name="Li X."/>
            <person name="Liu Y."/>
            <person name="Li H."/>
            <person name="Ning X."/>
            <person name="Lin Y."/>
            <person name="Zhao L."/>
            <person name="Xing Q."/>
            <person name="Dou J."/>
            <person name="Li Y."/>
            <person name="Mao J."/>
            <person name="Guo H."/>
            <person name="Dou H."/>
            <person name="Li T."/>
            <person name="Mu C."/>
            <person name="Jiang W."/>
            <person name="Fu Q."/>
            <person name="Fu X."/>
            <person name="Miao Y."/>
            <person name="Liu J."/>
            <person name="Yu Q."/>
            <person name="Li R."/>
            <person name="Liao H."/>
            <person name="Li X."/>
            <person name="Kong Y."/>
            <person name="Jiang Z."/>
            <person name="Chourrout D."/>
            <person name="Li R."/>
            <person name="Bao Z."/>
        </authorList>
    </citation>
    <scope>NUCLEOTIDE SEQUENCE [LARGE SCALE GENOMIC DNA]</scope>
    <source>
        <strain evidence="6 7">PY_sf001</strain>
    </source>
</reference>
<gene>
    <name evidence="6" type="ORF">KP79_PYT01967</name>
</gene>
<dbReference type="CDD" id="cd00174">
    <property type="entry name" value="SH3"/>
    <property type="match status" value="1"/>
</dbReference>
<proteinExistence type="predicted"/>
<feature type="compositionally biased region" description="Basic residues" evidence="4">
    <location>
        <begin position="9"/>
        <end position="21"/>
    </location>
</feature>